<evidence type="ECO:0000256" key="1">
    <source>
        <dbReference type="SAM" id="Phobius"/>
    </source>
</evidence>
<reference evidence="2 3" key="1">
    <citation type="submission" date="2024-10" db="EMBL/GenBank/DDBJ databases">
        <title>The Natural Products Discovery Center: Release of the First 8490 Sequenced Strains for Exploring Actinobacteria Biosynthetic Diversity.</title>
        <authorList>
            <person name="Kalkreuter E."/>
            <person name="Kautsar S.A."/>
            <person name="Yang D."/>
            <person name="Bader C.D."/>
            <person name="Teijaro C.N."/>
            <person name="Fluegel L."/>
            <person name="Davis C.M."/>
            <person name="Simpson J.R."/>
            <person name="Lauterbach L."/>
            <person name="Steele A.D."/>
            <person name="Gui C."/>
            <person name="Meng S."/>
            <person name="Li G."/>
            <person name="Viehrig K."/>
            <person name="Ye F."/>
            <person name="Su P."/>
            <person name="Kiefer A.F."/>
            <person name="Nichols A."/>
            <person name="Cepeda A.J."/>
            <person name="Yan W."/>
            <person name="Fan B."/>
            <person name="Jiang Y."/>
            <person name="Adhikari A."/>
            <person name="Zheng C.-J."/>
            <person name="Schuster L."/>
            <person name="Cowan T.M."/>
            <person name="Smanski M.J."/>
            <person name="Chevrette M.G."/>
            <person name="De Carvalho L.P.S."/>
            <person name="Shen B."/>
        </authorList>
    </citation>
    <scope>NUCLEOTIDE SEQUENCE [LARGE SCALE GENOMIC DNA]</scope>
    <source>
        <strain evidence="2 3">NPDC019275</strain>
    </source>
</reference>
<gene>
    <name evidence="2" type="ORF">ACH49W_33300</name>
</gene>
<proteinExistence type="predicted"/>
<comment type="caution">
    <text evidence="2">The sequence shown here is derived from an EMBL/GenBank/DDBJ whole genome shotgun (WGS) entry which is preliminary data.</text>
</comment>
<feature type="transmembrane region" description="Helical" evidence="1">
    <location>
        <begin position="83"/>
        <end position="108"/>
    </location>
</feature>
<feature type="transmembrane region" description="Helical" evidence="1">
    <location>
        <begin position="34"/>
        <end position="59"/>
    </location>
</feature>
<keyword evidence="1" id="KW-1133">Transmembrane helix</keyword>
<dbReference type="EMBL" id="JBIRYO010000036">
    <property type="protein sequence ID" value="MFI2478262.1"/>
    <property type="molecule type" value="Genomic_DNA"/>
</dbReference>
<keyword evidence="1" id="KW-0472">Membrane</keyword>
<dbReference type="RefSeq" id="WP_397095751.1">
    <property type="nucleotide sequence ID" value="NZ_JBIRYO010000036.1"/>
</dbReference>
<keyword evidence="1" id="KW-0812">Transmembrane</keyword>
<protein>
    <submittedName>
        <fullName evidence="2">Uncharacterized protein</fullName>
    </submittedName>
</protein>
<accession>A0ABW7XAU4</accession>
<keyword evidence="3" id="KW-1185">Reference proteome</keyword>
<evidence type="ECO:0000313" key="2">
    <source>
        <dbReference type="EMBL" id="MFI2478262.1"/>
    </source>
</evidence>
<organism evidence="2 3">
    <name type="scientific">Nocardia xishanensis</name>
    <dbReference type="NCBI Taxonomy" id="238964"/>
    <lineage>
        <taxon>Bacteria</taxon>
        <taxon>Bacillati</taxon>
        <taxon>Actinomycetota</taxon>
        <taxon>Actinomycetes</taxon>
        <taxon>Mycobacteriales</taxon>
        <taxon>Nocardiaceae</taxon>
        <taxon>Nocardia</taxon>
    </lineage>
</organism>
<feature type="transmembrane region" description="Helical" evidence="1">
    <location>
        <begin position="7"/>
        <end position="28"/>
    </location>
</feature>
<name>A0ABW7XAU4_9NOCA</name>
<dbReference type="Proteomes" id="UP001611415">
    <property type="component" value="Unassembled WGS sequence"/>
</dbReference>
<feature type="transmembrane region" description="Helical" evidence="1">
    <location>
        <begin position="120"/>
        <end position="141"/>
    </location>
</feature>
<sequence>MILRRNDFVVFLVVAFGLSWLFALWPWIGDKKVPSVFVSSAAVWMMLTPTLAVLALWWYRRRSMPELVAETGLMLGSRPRRTVWLIVAAWFGPAVFVWSAFGVSVLLGVNEFDFSLGVDWTVLIILEALVGSTLAALPLALGEELAGAAGCNHS</sequence>
<evidence type="ECO:0000313" key="3">
    <source>
        <dbReference type="Proteomes" id="UP001611415"/>
    </source>
</evidence>